<dbReference type="Pfam" id="PF00648">
    <property type="entry name" value="Peptidase_C2"/>
    <property type="match status" value="1"/>
</dbReference>
<evidence type="ECO:0000256" key="5">
    <source>
        <dbReference type="PIRSR" id="PIRSR622684-1"/>
    </source>
</evidence>
<dbReference type="CDD" id="cd00044">
    <property type="entry name" value="CysPc"/>
    <property type="match status" value="1"/>
</dbReference>
<dbReference type="PRINTS" id="PR00704">
    <property type="entry name" value="CALPAIN"/>
</dbReference>
<dbReference type="InterPro" id="IPR033883">
    <property type="entry name" value="C2_III"/>
</dbReference>
<organism evidence="8 9">
    <name type="scientific">Eptatretus burgeri</name>
    <name type="common">Inshore hagfish</name>
    <dbReference type="NCBI Taxonomy" id="7764"/>
    <lineage>
        <taxon>Eukaryota</taxon>
        <taxon>Metazoa</taxon>
        <taxon>Chordata</taxon>
        <taxon>Craniata</taxon>
        <taxon>Vertebrata</taxon>
        <taxon>Cyclostomata</taxon>
        <taxon>Myxini</taxon>
        <taxon>Myxiniformes</taxon>
        <taxon>Myxinidae</taxon>
        <taxon>Eptatretinae</taxon>
        <taxon>Eptatretus</taxon>
    </lineage>
</organism>
<protein>
    <submittedName>
        <fullName evidence="8">Calpain 5</fullName>
    </submittedName>
</protein>
<dbReference type="GeneTree" id="ENSGT00940000156536"/>
<evidence type="ECO:0000256" key="1">
    <source>
        <dbReference type="ARBA" id="ARBA00007623"/>
    </source>
</evidence>
<dbReference type="InterPro" id="IPR000008">
    <property type="entry name" value="C2_dom"/>
</dbReference>
<dbReference type="FunFam" id="3.90.70.10:FF:000027">
    <property type="entry name" value="Calpain 5"/>
    <property type="match status" value="1"/>
</dbReference>
<reference evidence="8" key="2">
    <citation type="submission" date="2025-09" db="UniProtKB">
        <authorList>
            <consortium name="Ensembl"/>
        </authorList>
    </citation>
    <scope>IDENTIFICATION</scope>
</reference>
<dbReference type="InterPro" id="IPR022684">
    <property type="entry name" value="Calpain_cysteine_protease"/>
</dbReference>
<dbReference type="GO" id="GO:0006508">
    <property type="term" value="P:proteolysis"/>
    <property type="evidence" value="ECO:0007669"/>
    <property type="project" value="UniProtKB-KW"/>
</dbReference>
<dbReference type="SUPFAM" id="SSF49758">
    <property type="entry name" value="Calpain large subunit, middle domain (domain III)"/>
    <property type="match status" value="1"/>
</dbReference>
<proteinExistence type="inferred from homology"/>
<dbReference type="OMA" id="SIHKTWH"/>
<dbReference type="InterPro" id="IPR022683">
    <property type="entry name" value="Calpain_III"/>
</dbReference>
<feature type="active site" evidence="5">
    <location>
        <position position="157"/>
    </location>
</feature>
<dbReference type="PANTHER" id="PTHR10183">
    <property type="entry name" value="CALPAIN"/>
    <property type="match status" value="1"/>
</dbReference>
<dbReference type="Ensembl" id="ENSEBUT00000024509.1">
    <property type="protein sequence ID" value="ENSEBUP00000023933.1"/>
    <property type="gene ID" value="ENSEBUG00000014747.1"/>
</dbReference>
<dbReference type="CDD" id="cd00214">
    <property type="entry name" value="Calpain_III"/>
    <property type="match status" value="1"/>
</dbReference>
<feature type="active site" evidence="5">
    <location>
        <position position="189"/>
    </location>
</feature>
<dbReference type="GO" id="GO:0005737">
    <property type="term" value="C:cytoplasm"/>
    <property type="evidence" value="ECO:0007669"/>
    <property type="project" value="TreeGrafter"/>
</dbReference>
<dbReference type="PROSITE" id="PS50203">
    <property type="entry name" value="CALPAIN_CAT"/>
    <property type="match status" value="1"/>
</dbReference>
<keyword evidence="9" id="KW-1185">Reference proteome</keyword>
<dbReference type="InterPro" id="IPR038765">
    <property type="entry name" value="Papain-like_cys_pep_sf"/>
</dbReference>
<evidence type="ECO:0000256" key="4">
    <source>
        <dbReference type="ARBA" id="ARBA00022807"/>
    </source>
</evidence>
<dbReference type="InterPro" id="IPR035892">
    <property type="entry name" value="C2_domain_sf"/>
</dbReference>
<dbReference type="InterPro" id="IPR001300">
    <property type="entry name" value="Peptidase_C2_calpain_cat"/>
</dbReference>
<keyword evidence="3" id="KW-0378">Hydrolase</keyword>
<feature type="domain" description="Calpain catalytic" evidence="7">
    <location>
        <begin position="5"/>
        <end position="248"/>
    </location>
</feature>
<dbReference type="SMART" id="SM00720">
    <property type="entry name" value="calpain_III"/>
    <property type="match status" value="1"/>
</dbReference>
<dbReference type="Proteomes" id="UP000694388">
    <property type="component" value="Unplaced"/>
</dbReference>
<evidence type="ECO:0000259" key="7">
    <source>
        <dbReference type="PROSITE" id="PS50203"/>
    </source>
</evidence>
<dbReference type="SMART" id="SM00230">
    <property type="entry name" value="CysPc"/>
    <property type="match status" value="1"/>
</dbReference>
<dbReference type="Gene3D" id="2.60.40.150">
    <property type="entry name" value="C2 domain"/>
    <property type="match status" value="1"/>
</dbReference>
<sequence length="538" mass="61423">MHWKKVIPEYQKQEWDPDQEKYCGIFHFRFWRFGKWMDVVIDDRLPSHGGKLLFCHSLSENEFWSALLEKAYAKLAGCYEALDGGNTADALVDFTGGVSQSIDLLEGGFSEDEKAAAELFAEMEKAHSRGALLSCSIRATTAAEMEARMDTGLVKGHAYSVTDVRRVRLGEGFTAFFKSEKLNMIRMRNPWGAKEWNGPWSDESEEWNRVGHSELQRLGMTVENDGEFWMSFDDWYKYFTDAIICRIINTSVMSIHKTWEEVMLVGQWRTHADPLQNRAGGCRNNRSTFLQNPQFMFDVTKDHDTIMINLQQKDKRHEKKHGGGEALSIGFEVFSVEQNREYRMHSNQDKVEGSEYINSCSVFRRMELKKGRYVILPTTFDPNLEGDFLIRVFADVKSHCRELIKDQPDQTCWTGLCGYPSYVTSIHLIKTLGLPGSDISPLAKISCGGEKVKSSVLAGSSPEFETKGLFYHKKPNKPIIIEVLDHGLIQSDTLGRVEVPADVTEEKSFIILQLRSKEGRDAGKVHLWVHTRTELTDI</sequence>
<dbReference type="FunFam" id="2.60.120.380:FF:000003">
    <property type="entry name" value="Calpain 5"/>
    <property type="match status" value="1"/>
</dbReference>
<dbReference type="Gene3D" id="2.60.120.380">
    <property type="match status" value="1"/>
</dbReference>
<name>A0A8C4X095_EPTBU</name>
<dbReference type="Gene3D" id="3.90.70.10">
    <property type="entry name" value="Cysteine proteinases"/>
    <property type="match status" value="1"/>
</dbReference>
<dbReference type="Pfam" id="PF00168">
    <property type="entry name" value="C2"/>
    <property type="match status" value="1"/>
</dbReference>
<dbReference type="SUPFAM" id="SSF49562">
    <property type="entry name" value="C2 domain (Calcium/lipid-binding domain, CaLB)"/>
    <property type="match status" value="1"/>
</dbReference>
<reference evidence="8" key="1">
    <citation type="submission" date="2025-08" db="UniProtKB">
        <authorList>
            <consortium name="Ensembl"/>
        </authorList>
    </citation>
    <scope>IDENTIFICATION</scope>
</reference>
<dbReference type="AlphaFoldDB" id="A0A8C4X095"/>
<dbReference type="SUPFAM" id="SSF54001">
    <property type="entry name" value="Cysteine proteinases"/>
    <property type="match status" value="1"/>
</dbReference>
<keyword evidence="2" id="KW-0645">Protease</keyword>
<keyword evidence="4" id="KW-0788">Thiol protease</keyword>
<dbReference type="InterPro" id="IPR022682">
    <property type="entry name" value="Calpain_domain_III"/>
</dbReference>
<evidence type="ECO:0000313" key="9">
    <source>
        <dbReference type="Proteomes" id="UP000694388"/>
    </source>
</evidence>
<dbReference type="PANTHER" id="PTHR10183:SF379">
    <property type="entry name" value="CALPAIN-5"/>
    <property type="match status" value="1"/>
</dbReference>
<dbReference type="GO" id="GO:0004198">
    <property type="term" value="F:calcium-dependent cysteine-type endopeptidase activity"/>
    <property type="evidence" value="ECO:0007669"/>
    <property type="project" value="InterPro"/>
</dbReference>
<evidence type="ECO:0000256" key="2">
    <source>
        <dbReference type="ARBA" id="ARBA00022670"/>
    </source>
</evidence>
<comment type="caution">
    <text evidence="6">Lacks conserved residue(s) required for the propagation of feature annotation.</text>
</comment>
<comment type="similarity">
    <text evidence="1">Belongs to the peptidase C2 family.</text>
</comment>
<accession>A0A8C4X095</accession>
<dbReference type="Pfam" id="PF01067">
    <property type="entry name" value="Calpain_III"/>
    <property type="match status" value="1"/>
</dbReference>
<dbReference type="InterPro" id="IPR036213">
    <property type="entry name" value="Calpain_III_sf"/>
</dbReference>
<evidence type="ECO:0000256" key="6">
    <source>
        <dbReference type="PROSITE-ProRule" id="PRU00239"/>
    </source>
</evidence>
<evidence type="ECO:0000313" key="8">
    <source>
        <dbReference type="Ensembl" id="ENSEBUP00000023933.1"/>
    </source>
</evidence>
<evidence type="ECO:0000256" key="3">
    <source>
        <dbReference type="ARBA" id="ARBA00022801"/>
    </source>
</evidence>